<reference evidence="2" key="1">
    <citation type="submission" date="2017-07" db="EMBL/GenBank/DDBJ databases">
        <authorList>
            <person name="Mikheyev A."/>
            <person name="Grau M."/>
        </authorList>
    </citation>
    <scope>NUCLEOTIDE SEQUENCE</scope>
    <source>
        <tissue evidence="2">Venom_gland</tissue>
    </source>
</reference>
<sequence length="197" mass="21820">MEMGFKALEIPPVIYLSLHFAFIRVYILGYVISVILKKTGCFWDICIMSLWLWPSLTIWGGTTSLAIDAKWLYSLSLGMALQVNGVLPILPLLFPVLWILATAFGEARVLAQMSKASPTSLLAKFSEDTLSSYTEVVSSQEMLRCIWSHFLQVLKGKSPTLTFTSSLLHSLGSVTVSLIARRVAKRSIEFPALCLTG</sequence>
<accession>A0A2D4L5I3</accession>
<feature type="transmembrane region" description="Helical" evidence="1">
    <location>
        <begin position="12"/>
        <end position="36"/>
    </location>
</feature>
<dbReference type="EMBL" id="IACL01123603">
    <property type="protein sequence ID" value="LAB16281.1"/>
    <property type="molecule type" value="Transcribed_RNA"/>
</dbReference>
<keyword evidence="1" id="KW-1133">Transmembrane helix</keyword>
<proteinExistence type="predicted"/>
<feature type="transmembrane region" description="Helical" evidence="1">
    <location>
        <begin position="87"/>
        <end position="105"/>
    </location>
</feature>
<evidence type="ECO:0000256" key="1">
    <source>
        <dbReference type="SAM" id="Phobius"/>
    </source>
</evidence>
<feature type="transmembrane region" description="Helical" evidence="1">
    <location>
        <begin position="48"/>
        <end position="67"/>
    </location>
</feature>
<keyword evidence="1" id="KW-0472">Membrane</keyword>
<dbReference type="InterPro" id="IPR039720">
    <property type="entry name" value="TMEM94"/>
</dbReference>
<protein>
    <submittedName>
        <fullName evidence="2">Uncharacterized protein</fullName>
    </submittedName>
</protein>
<dbReference type="PANTHER" id="PTHR13219">
    <property type="entry name" value="TRANSMEMBRANE PROTEIN 94"/>
    <property type="match status" value="1"/>
</dbReference>
<keyword evidence="1" id="KW-0812">Transmembrane</keyword>
<reference evidence="2" key="2">
    <citation type="submission" date="2017-11" db="EMBL/GenBank/DDBJ databases">
        <title>Coralsnake Venomics: Analyses of Venom Gland Transcriptomes and Proteomes of Six Brazilian Taxa.</title>
        <authorList>
            <person name="Aird S.D."/>
            <person name="Jorge da Silva N."/>
            <person name="Qiu L."/>
            <person name="Villar-Briones A."/>
            <person name="Aparecida-Saddi V."/>
            <person name="Campos-Telles M.P."/>
            <person name="Grau M."/>
            <person name="Mikheyev A.S."/>
        </authorList>
    </citation>
    <scope>NUCLEOTIDE SEQUENCE</scope>
    <source>
        <tissue evidence="2">Venom_gland</tissue>
    </source>
</reference>
<dbReference type="AlphaFoldDB" id="A0A2D4L5I3"/>
<dbReference type="PANTHER" id="PTHR13219:SF6">
    <property type="entry name" value="TRANSMEMBRANE PROTEIN 94"/>
    <property type="match status" value="1"/>
</dbReference>
<name>A0A2D4L5I3_9SAUR</name>
<evidence type="ECO:0000313" key="2">
    <source>
        <dbReference type="EMBL" id="LAB16281.1"/>
    </source>
</evidence>
<organism evidence="2">
    <name type="scientific">Micrurus paraensis</name>
    <dbReference type="NCBI Taxonomy" id="1970185"/>
    <lineage>
        <taxon>Eukaryota</taxon>
        <taxon>Metazoa</taxon>
        <taxon>Chordata</taxon>
        <taxon>Craniata</taxon>
        <taxon>Vertebrata</taxon>
        <taxon>Euteleostomi</taxon>
        <taxon>Lepidosauria</taxon>
        <taxon>Squamata</taxon>
        <taxon>Bifurcata</taxon>
        <taxon>Unidentata</taxon>
        <taxon>Episquamata</taxon>
        <taxon>Toxicofera</taxon>
        <taxon>Serpentes</taxon>
        <taxon>Colubroidea</taxon>
        <taxon>Elapidae</taxon>
        <taxon>Elapinae</taxon>
        <taxon>Micrurus</taxon>
    </lineage>
</organism>